<proteinExistence type="inferred from homology"/>
<sequence length="237" mass="25659">MGRTARRCPRPLTPFWPGESFNPSGDAGRQSVVGAGVCLLERLARPSCVTSAGLPDLRRGQQDTTAAGALPVNDEERFTALFRRHHAQVLAYALRRTDTARAEDVVAETFAAAWRHIGKLSEEPLPWLYRTAWNCLANERRSNARQVRVAGRVAAEGEGVVADHAAGVAENAELMAALGKLPARDREALLLVSWEGLDQRSAASALGCSVAAFKVRLHRARKKLAALLAVHEAVQEA</sequence>
<dbReference type="InterPro" id="IPR013325">
    <property type="entry name" value="RNA_pol_sigma_r2"/>
</dbReference>
<evidence type="ECO:0000256" key="1">
    <source>
        <dbReference type="ARBA" id="ARBA00010641"/>
    </source>
</evidence>
<dbReference type="InterPro" id="IPR013324">
    <property type="entry name" value="RNA_pol_sigma_r3/r4-like"/>
</dbReference>
<dbReference type="SUPFAM" id="SSF88946">
    <property type="entry name" value="Sigma2 domain of RNA polymerase sigma factors"/>
    <property type="match status" value="1"/>
</dbReference>
<name>A0A6H9YTN9_9ACTN</name>
<keyword evidence="2" id="KW-0805">Transcription regulation</keyword>
<comment type="caution">
    <text evidence="8">The sequence shown here is derived from an EMBL/GenBank/DDBJ whole genome shotgun (WGS) entry which is preliminary data.</text>
</comment>
<dbReference type="InterPro" id="IPR036388">
    <property type="entry name" value="WH-like_DNA-bd_sf"/>
</dbReference>
<evidence type="ECO:0000259" key="7">
    <source>
        <dbReference type="Pfam" id="PF08281"/>
    </source>
</evidence>
<dbReference type="InterPro" id="IPR013249">
    <property type="entry name" value="RNA_pol_sigma70_r4_t2"/>
</dbReference>
<dbReference type="GO" id="GO:0016987">
    <property type="term" value="F:sigma factor activity"/>
    <property type="evidence" value="ECO:0007669"/>
    <property type="project" value="UniProtKB-KW"/>
</dbReference>
<gene>
    <name evidence="8" type="ORF">F8566_21810</name>
</gene>
<dbReference type="PANTHER" id="PTHR43133">
    <property type="entry name" value="RNA POLYMERASE ECF-TYPE SIGMA FACTO"/>
    <property type="match status" value="1"/>
</dbReference>
<protein>
    <submittedName>
        <fullName evidence="8">RNA polymerase sigma factor</fullName>
    </submittedName>
</protein>
<dbReference type="InterPro" id="IPR039425">
    <property type="entry name" value="RNA_pol_sigma-70-like"/>
</dbReference>
<feature type="domain" description="RNA polymerase sigma factor 70 region 4 type 2" evidence="7">
    <location>
        <begin position="173"/>
        <end position="224"/>
    </location>
</feature>
<feature type="domain" description="RNA polymerase sigma-70 region 2" evidence="6">
    <location>
        <begin position="81"/>
        <end position="145"/>
    </location>
</feature>
<dbReference type="AlphaFoldDB" id="A0A6H9YTN9"/>
<dbReference type="OrthoDB" id="3747638at2"/>
<dbReference type="PANTHER" id="PTHR43133:SF25">
    <property type="entry name" value="RNA POLYMERASE SIGMA FACTOR RFAY-RELATED"/>
    <property type="match status" value="1"/>
</dbReference>
<evidence type="ECO:0000256" key="2">
    <source>
        <dbReference type="ARBA" id="ARBA00023015"/>
    </source>
</evidence>
<evidence type="ECO:0000313" key="9">
    <source>
        <dbReference type="Proteomes" id="UP000468735"/>
    </source>
</evidence>
<reference evidence="8 9" key="1">
    <citation type="submission" date="2019-09" db="EMBL/GenBank/DDBJ databases">
        <title>Actinomadura physcomitrii sp. nov., a novel actinomycete isolated from moss [Physcomitrium sphaericum (Ludw) Fuernr].</title>
        <authorList>
            <person name="Zhuang X."/>
            <person name="Liu C."/>
        </authorList>
    </citation>
    <scope>NUCLEOTIDE SEQUENCE [LARGE SCALE GENOMIC DNA]</scope>
    <source>
        <strain evidence="8 9">HMC1</strain>
    </source>
</reference>
<evidence type="ECO:0000256" key="5">
    <source>
        <dbReference type="SAM" id="MobiDB-lite"/>
    </source>
</evidence>
<keyword evidence="3" id="KW-0731">Sigma factor</keyword>
<dbReference type="EMBL" id="WBMT01000010">
    <property type="protein sequence ID" value="KAB2346854.1"/>
    <property type="molecule type" value="Genomic_DNA"/>
</dbReference>
<organism evidence="8 9">
    <name type="scientific">Actinomadura rudentiformis</name>
    <dbReference type="NCBI Taxonomy" id="359158"/>
    <lineage>
        <taxon>Bacteria</taxon>
        <taxon>Bacillati</taxon>
        <taxon>Actinomycetota</taxon>
        <taxon>Actinomycetes</taxon>
        <taxon>Streptosporangiales</taxon>
        <taxon>Thermomonosporaceae</taxon>
        <taxon>Actinomadura</taxon>
    </lineage>
</organism>
<dbReference type="SUPFAM" id="SSF88659">
    <property type="entry name" value="Sigma3 and sigma4 domains of RNA polymerase sigma factors"/>
    <property type="match status" value="1"/>
</dbReference>
<dbReference type="GO" id="GO:0006352">
    <property type="term" value="P:DNA-templated transcription initiation"/>
    <property type="evidence" value="ECO:0007669"/>
    <property type="project" value="InterPro"/>
</dbReference>
<evidence type="ECO:0000259" key="6">
    <source>
        <dbReference type="Pfam" id="PF04542"/>
    </source>
</evidence>
<dbReference type="Gene3D" id="1.10.1740.10">
    <property type="match status" value="1"/>
</dbReference>
<dbReference type="InterPro" id="IPR014284">
    <property type="entry name" value="RNA_pol_sigma-70_dom"/>
</dbReference>
<feature type="region of interest" description="Disordered" evidence="5">
    <location>
        <begin position="1"/>
        <end position="27"/>
    </location>
</feature>
<evidence type="ECO:0000313" key="8">
    <source>
        <dbReference type="EMBL" id="KAB2346854.1"/>
    </source>
</evidence>
<keyword evidence="9" id="KW-1185">Reference proteome</keyword>
<dbReference type="GO" id="GO:0003677">
    <property type="term" value="F:DNA binding"/>
    <property type="evidence" value="ECO:0007669"/>
    <property type="project" value="InterPro"/>
</dbReference>
<keyword evidence="4" id="KW-0804">Transcription</keyword>
<dbReference type="Pfam" id="PF08281">
    <property type="entry name" value="Sigma70_r4_2"/>
    <property type="match status" value="1"/>
</dbReference>
<dbReference type="Pfam" id="PF04542">
    <property type="entry name" value="Sigma70_r2"/>
    <property type="match status" value="1"/>
</dbReference>
<comment type="similarity">
    <text evidence="1">Belongs to the sigma-70 factor family. ECF subfamily.</text>
</comment>
<accession>A0A6H9YTN9</accession>
<dbReference type="NCBIfam" id="TIGR02937">
    <property type="entry name" value="sigma70-ECF"/>
    <property type="match status" value="1"/>
</dbReference>
<dbReference type="Gene3D" id="1.10.10.10">
    <property type="entry name" value="Winged helix-like DNA-binding domain superfamily/Winged helix DNA-binding domain"/>
    <property type="match status" value="1"/>
</dbReference>
<dbReference type="InterPro" id="IPR007627">
    <property type="entry name" value="RNA_pol_sigma70_r2"/>
</dbReference>
<dbReference type="Proteomes" id="UP000468735">
    <property type="component" value="Unassembled WGS sequence"/>
</dbReference>
<evidence type="ECO:0000256" key="4">
    <source>
        <dbReference type="ARBA" id="ARBA00023163"/>
    </source>
</evidence>
<dbReference type="CDD" id="cd06171">
    <property type="entry name" value="Sigma70_r4"/>
    <property type="match status" value="1"/>
</dbReference>
<evidence type="ECO:0000256" key="3">
    <source>
        <dbReference type="ARBA" id="ARBA00023082"/>
    </source>
</evidence>